<evidence type="ECO:0000259" key="16">
    <source>
        <dbReference type="PROSITE" id="PS50016"/>
    </source>
</evidence>
<evidence type="ECO:0000256" key="5">
    <source>
        <dbReference type="ARBA" id="ARBA00022833"/>
    </source>
</evidence>
<dbReference type="EnsemblMetazoa" id="CLYHEMT020287.1">
    <property type="protein sequence ID" value="CLYHEMP020287.1"/>
    <property type="gene ID" value="CLYHEMG020287"/>
</dbReference>
<dbReference type="InterPro" id="IPR018501">
    <property type="entry name" value="DDT_dom"/>
</dbReference>
<sequence>MRQTCSRTTVSSDDGYWVVLSSAISTFNLGPTTIGIETKKPKKSPKKSVKTPSKNKEKEKSLADLKREKEKEKEKAKKGKSSKPMTLEEKRKQYLKEKEKEKQMKLLELEMAKMKKLREKEEEKARKKDEREREKELANETKKLELDFTKEFGKVKEDLRLEDLKPLPTLVPMKSSLDQKLIGDSIMVLEFITIFGELFDVEQELESEITIEWIEEALTEHDAEGKYYQLLRFLLHAFLKFEQDENIHENKDDDDEESSSSEEENEAENPKDEENNEDHLKKPSTNARAAAAWSMLSQGLALHEMTIEPFSLSEILRLHIMSSGVKFGKILGGVKNYNEWQRRGAYRYSDDPCVYFRHSEISIMKKLAVSSVYDLDAEEKLKLLVLICNQMLMLNVIRDYMDDANDKLKSLRKELREAQHVENQRRKEISREKWKKTLAERKKKQEEMERRKQERKAQELEKNSNKEGSKNGDKATTESKPEEIAATEDPAELEERRKKKDEAKEAKENQVEEFYREKYLFKEREILKEISKWNAVLNEVPAGRDRTFKRYYRLSALDGIYVENDDNGAELILDSNKHETEEMDFESEEEMDDLDDATTDSPAPSNPGTPTIDLTGSPSTQSQSPSSLSITKKKIPKVSLEDLIQARESGKDITELLLNRYKCCYSTKTAEMITRCKEVEKVINSVKAGQDPAVYSVNDQNKWLTISSKEQFYALLDSLNSRGLREQHLLSSLNNEKVQIVEQYLEKEREEERLANKRQVKPVASKKNNDSQAIDKSLFQCMEDFIEGSLRDAILELEDRIWVAGFGGIHTDERTTWRESIEEGMSKLIQLGSPVKKPASDKTEEPVKAEQPMEVDQPMEVNGHPGVNGHSEGDASTTTIQEPYKAIPLHLKGEEGNEERSRCSTPVEEEPDNERIEFVRDMAKQLLMVAKCIERKYLKPPLGETEETKKEKLKESIEGGQKANDSKEEEKKPSTCISRWEESLSKCSSFSQVFVHLSTLDRSIMWDKSIQNVKCRLCRRKGNEDEMLLCDGCDRGFHMSCLKPPLKNVPKGDWFCKDCRPVMVKRRNRKHSKAQEEEETEEETEEEEDTEEEDSDDDEEKEASEEENEEDESEEEESDEEDESGSEHGEVCTVCANEGTLILCEDCPRSYHVDCCYPPLRKVPRGKWTCQICTGMDQDLPYKKRAATLEKKRNEPQIKKGAKIRQRGRPVPNKRAQSSPANSRPKKRARVEKDAESPQTSSSASSSQSSQTCSVGRQQLKQCTTLLNEIMKRDEAEYFLDPVDPKEVPDYLQFVDNPMDFGTIKRKLNTAKYLEVQDFLDDIHQVFTNCDIYNQPESQVAREGAKLKTFVNKKIKELFKS</sequence>
<evidence type="ECO:0000256" key="2">
    <source>
        <dbReference type="ARBA" id="ARBA00022553"/>
    </source>
</evidence>
<feature type="domain" description="Bromo" evidence="15">
    <location>
        <begin position="1271"/>
        <end position="1341"/>
    </location>
</feature>
<name>A0A7M5XAS4_9CNID</name>
<keyword evidence="7" id="KW-0175">Coiled coil</keyword>
<feature type="compositionally biased region" description="Low complexity" evidence="14">
    <location>
        <begin position="614"/>
        <end position="629"/>
    </location>
</feature>
<dbReference type="Pfam" id="PF15613">
    <property type="entry name" value="WSD"/>
    <property type="match status" value="1"/>
</dbReference>
<evidence type="ECO:0000313" key="18">
    <source>
        <dbReference type="EnsemblMetazoa" id="CLYHEMP020287.1"/>
    </source>
</evidence>
<feature type="compositionally biased region" description="Basic and acidic residues" evidence="14">
    <location>
        <begin position="54"/>
        <end position="75"/>
    </location>
</feature>
<keyword evidence="19" id="KW-1185">Reference proteome</keyword>
<dbReference type="InterPro" id="IPR047171">
    <property type="entry name" value="BAZ1A"/>
</dbReference>
<feature type="region of interest" description="Disordered" evidence="14">
    <location>
        <begin position="440"/>
        <end position="509"/>
    </location>
</feature>
<dbReference type="SMART" id="SM00297">
    <property type="entry name" value="BROMO"/>
    <property type="match status" value="1"/>
</dbReference>
<dbReference type="InterPro" id="IPR036427">
    <property type="entry name" value="Bromodomain-like_sf"/>
</dbReference>
<dbReference type="GO" id="GO:0008623">
    <property type="term" value="C:CHRAC"/>
    <property type="evidence" value="ECO:0007669"/>
    <property type="project" value="TreeGrafter"/>
</dbReference>
<dbReference type="Gene3D" id="1.20.920.10">
    <property type="entry name" value="Bromodomain-like"/>
    <property type="match status" value="1"/>
</dbReference>
<evidence type="ECO:0000256" key="7">
    <source>
        <dbReference type="ARBA" id="ARBA00023054"/>
    </source>
</evidence>
<proteinExistence type="predicted"/>
<accession>A0A7M5XAS4</accession>
<feature type="region of interest" description="Disordered" evidence="14">
    <location>
        <begin position="945"/>
        <end position="972"/>
    </location>
</feature>
<dbReference type="GO" id="GO:0008270">
    <property type="term" value="F:zinc ion binding"/>
    <property type="evidence" value="ECO:0007669"/>
    <property type="project" value="UniProtKB-KW"/>
</dbReference>
<comment type="subcellular location">
    <subcellularLocation>
        <location evidence="1">Nucleus</location>
    </subcellularLocation>
</comment>
<feature type="region of interest" description="Disordered" evidence="14">
    <location>
        <begin position="833"/>
        <end position="852"/>
    </location>
</feature>
<feature type="compositionally biased region" description="Low complexity" evidence="14">
    <location>
        <begin position="1237"/>
        <end position="1254"/>
    </location>
</feature>
<dbReference type="GO" id="GO:0045740">
    <property type="term" value="P:positive regulation of DNA replication"/>
    <property type="evidence" value="ECO:0007669"/>
    <property type="project" value="TreeGrafter"/>
</dbReference>
<dbReference type="PANTHER" id="PTHR46510">
    <property type="entry name" value="BROMODOMAIN ADJACENT TO ZINC FINGER DOMAIN PROTEIN 1A"/>
    <property type="match status" value="1"/>
</dbReference>
<keyword evidence="9" id="KW-0804">Transcription</keyword>
<keyword evidence="8 12" id="KW-0103">Bromodomain</keyword>
<evidence type="ECO:0000259" key="17">
    <source>
        <dbReference type="PROSITE" id="PS50827"/>
    </source>
</evidence>
<feature type="compositionally biased region" description="Polar residues" evidence="14">
    <location>
        <begin position="599"/>
        <end position="609"/>
    </location>
</feature>
<evidence type="ECO:0000256" key="9">
    <source>
        <dbReference type="ARBA" id="ARBA00023163"/>
    </source>
</evidence>
<dbReference type="Proteomes" id="UP000594262">
    <property type="component" value="Unplaced"/>
</dbReference>
<evidence type="ECO:0000313" key="19">
    <source>
        <dbReference type="Proteomes" id="UP000594262"/>
    </source>
</evidence>
<feature type="compositionally biased region" description="Basic and acidic residues" evidence="14">
    <location>
        <begin position="440"/>
        <end position="483"/>
    </location>
</feature>
<evidence type="ECO:0000259" key="15">
    <source>
        <dbReference type="PROSITE" id="PS50014"/>
    </source>
</evidence>
<feature type="compositionally biased region" description="Basic and acidic residues" evidence="14">
    <location>
        <begin position="891"/>
        <end position="902"/>
    </location>
</feature>
<dbReference type="InterPro" id="IPR019787">
    <property type="entry name" value="Znf_PHD-finger"/>
</dbReference>
<dbReference type="SUPFAM" id="SSF47370">
    <property type="entry name" value="Bromodomain"/>
    <property type="match status" value="1"/>
</dbReference>
<feature type="compositionally biased region" description="Acidic residues" evidence="14">
    <location>
        <begin position="1076"/>
        <end position="1124"/>
    </location>
</feature>
<dbReference type="PROSITE" id="PS00633">
    <property type="entry name" value="BROMODOMAIN_1"/>
    <property type="match status" value="1"/>
</dbReference>
<dbReference type="PROSITE" id="PS50016">
    <property type="entry name" value="ZF_PHD_2"/>
    <property type="match status" value="2"/>
</dbReference>
<feature type="compositionally biased region" description="Acidic residues" evidence="14">
    <location>
        <begin position="252"/>
        <end position="267"/>
    </location>
</feature>
<dbReference type="SMART" id="SM00571">
    <property type="entry name" value="DDT"/>
    <property type="match status" value="1"/>
</dbReference>
<dbReference type="SUPFAM" id="SSF57903">
    <property type="entry name" value="FYVE/PHD zinc finger"/>
    <property type="match status" value="2"/>
</dbReference>
<evidence type="ECO:0000256" key="14">
    <source>
        <dbReference type="SAM" id="MobiDB-lite"/>
    </source>
</evidence>
<dbReference type="Pfam" id="PF00439">
    <property type="entry name" value="Bromodomain"/>
    <property type="match status" value="1"/>
</dbReference>
<feature type="region of interest" description="Disordered" evidence="14">
    <location>
        <begin position="31"/>
        <end position="91"/>
    </location>
</feature>
<dbReference type="InterPro" id="IPR011011">
    <property type="entry name" value="Znf_FYVE_PHD"/>
</dbReference>
<dbReference type="InterPro" id="IPR028941">
    <property type="entry name" value="WHIM2_dom"/>
</dbReference>
<dbReference type="Pfam" id="PF00628">
    <property type="entry name" value="PHD"/>
    <property type="match status" value="2"/>
</dbReference>
<feature type="region of interest" description="Disordered" evidence="14">
    <location>
        <begin position="1068"/>
        <end position="1129"/>
    </location>
</feature>
<feature type="region of interest" description="Disordered" evidence="14">
    <location>
        <begin position="580"/>
        <end position="630"/>
    </location>
</feature>
<keyword evidence="10" id="KW-0539">Nucleus</keyword>
<dbReference type="GO" id="GO:0000228">
    <property type="term" value="C:nuclear chromosome"/>
    <property type="evidence" value="ECO:0007669"/>
    <property type="project" value="TreeGrafter"/>
</dbReference>
<feature type="compositionally biased region" description="Basic and acidic residues" evidence="14">
    <location>
        <begin position="493"/>
        <end position="509"/>
    </location>
</feature>
<dbReference type="SMART" id="SM00249">
    <property type="entry name" value="PHD"/>
    <property type="match status" value="2"/>
</dbReference>
<dbReference type="PROSITE" id="PS50014">
    <property type="entry name" value="BROMODOMAIN_2"/>
    <property type="match status" value="1"/>
</dbReference>
<dbReference type="InterPro" id="IPR001487">
    <property type="entry name" value="Bromodomain"/>
</dbReference>
<dbReference type="PROSITE" id="PS01359">
    <property type="entry name" value="ZF_PHD_1"/>
    <property type="match status" value="2"/>
</dbReference>
<dbReference type="PANTHER" id="PTHR46510:SF1">
    <property type="entry name" value="BROMODOMAIN ADJACENT TO ZINC FINGER DOMAIN PROTEIN 1A"/>
    <property type="match status" value="1"/>
</dbReference>
<protein>
    <recommendedName>
        <fullName evidence="11">Bromodomain adjacent to zinc finger domain protein 1A</fullName>
    </recommendedName>
</protein>
<evidence type="ECO:0000256" key="3">
    <source>
        <dbReference type="ARBA" id="ARBA00022723"/>
    </source>
</evidence>
<feature type="compositionally biased region" description="Basic and acidic residues" evidence="14">
    <location>
        <begin position="838"/>
        <end position="848"/>
    </location>
</feature>
<dbReference type="InterPro" id="IPR001965">
    <property type="entry name" value="Znf_PHD"/>
</dbReference>
<keyword evidence="5" id="KW-0862">Zinc</keyword>
<evidence type="ECO:0000256" key="1">
    <source>
        <dbReference type="ARBA" id="ARBA00004123"/>
    </source>
</evidence>
<dbReference type="Gene3D" id="3.30.40.10">
    <property type="entry name" value="Zinc/RING finger domain, C3HC4 (zinc finger)"/>
    <property type="match status" value="2"/>
</dbReference>
<keyword evidence="4 13" id="KW-0863">Zinc-finger</keyword>
<dbReference type="Pfam" id="PF15612">
    <property type="entry name" value="WHIM1"/>
    <property type="match status" value="1"/>
</dbReference>
<feature type="region of interest" description="Disordered" evidence="14">
    <location>
        <begin position="1188"/>
        <end position="1254"/>
    </location>
</feature>
<feature type="compositionally biased region" description="Basic and acidic residues" evidence="14">
    <location>
        <begin position="946"/>
        <end position="957"/>
    </location>
</feature>
<dbReference type="InterPro" id="IPR013083">
    <property type="entry name" value="Znf_RING/FYVE/PHD"/>
</dbReference>
<keyword evidence="3" id="KW-0479">Metal-binding</keyword>
<reference evidence="18" key="1">
    <citation type="submission" date="2021-01" db="UniProtKB">
        <authorList>
            <consortium name="EnsemblMetazoa"/>
        </authorList>
    </citation>
    <scope>IDENTIFICATION</scope>
</reference>
<feature type="region of interest" description="Disordered" evidence="14">
    <location>
        <begin position="117"/>
        <end position="136"/>
    </location>
</feature>
<organism evidence="18 19">
    <name type="scientific">Clytia hemisphaerica</name>
    <dbReference type="NCBI Taxonomy" id="252671"/>
    <lineage>
        <taxon>Eukaryota</taxon>
        <taxon>Metazoa</taxon>
        <taxon>Cnidaria</taxon>
        <taxon>Hydrozoa</taxon>
        <taxon>Hydroidolina</taxon>
        <taxon>Leptothecata</taxon>
        <taxon>Obeliida</taxon>
        <taxon>Clytiidae</taxon>
        <taxon>Clytia</taxon>
    </lineage>
</organism>
<dbReference type="CDD" id="cd15541">
    <property type="entry name" value="PHD_TIF1_like"/>
    <property type="match status" value="1"/>
</dbReference>
<dbReference type="PRINTS" id="PR00503">
    <property type="entry name" value="BROMODOMAIN"/>
</dbReference>
<dbReference type="InterPro" id="IPR018359">
    <property type="entry name" value="Bromodomain_CS"/>
</dbReference>
<dbReference type="GO" id="GO:0003677">
    <property type="term" value="F:DNA binding"/>
    <property type="evidence" value="ECO:0007669"/>
    <property type="project" value="TreeGrafter"/>
</dbReference>
<evidence type="ECO:0000256" key="13">
    <source>
        <dbReference type="PROSITE-ProRule" id="PRU00146"/>
    </source>
</evidence>
<evidence type="ECO:0000256" key="12">
    <source>
        <dbReference type="PROSITE-ProRule" id="PRU00035"/>
    </source>
</evidence>
<evidence type="ECO:0000256" key="10">
    <source>
        <dbReference type="ARBA" id="ARBA00023242"/>
    </source>
</evidence>
<feature type="region of interest" description="Disordered" evidence="14">
    <location>
        <begin position="888"/>
        <end position="912"/>
    </location>
</feature>
<dbReference type="PROSITE" id="PS50827">
    <property type="entry name" value="DDT"/>
    <property type="match status" value="1"/>
</dbReference>
<evidence type="ECO:0000256" key="8">
    <source>
        <dbReference type="ARBA" id="ARBA00023117"/>
    </source>
</evidence>
<feature type="region of interest" description="Disordered" evidence="14">
    <location>
        <begin position="248"/>
        <end position="284"/>
    </location>
</feature>
<feature type="compositionally biased region" description="Basic residues" evidence="14">
    <location>
        <begin position="40"/>
        <end position="49"/>
    </location>
</feature>
<feature type="domain" description="PHD-type" evidence="16">
    <location>
        <begin position="1129"/>
        <end position="1176"/>
    </location>
</feature>
<feature type="domain" description="PHD-type" evidence="16">
    <location>
        <begin position="1012"/>
        <end position="1062"/>
    </location>
</feature>
<evidence type="ECO:0000256" key="6">
    <source>
        <dbReference type="ARBA" id="ARBA00023015"/>
    </source>
</evidence>
<dbReference type="FunFam" id="3.30.40.10:FF:000300">
    <property type="entry name" value="Bromodomain adjacent to zinc finger domain protein 1A"/>
    <property type="match status" value="1"/>
</dbReference>
<feature type="compositionally biased region" description="Basic and acidic residues" evidence="14">
    <location>
        <begin position="1188"/>
        <end position="1198"/>
    </location>
</feature>
<dbReference type="OrthoDB" id="332390at2759"/>
<keyword evidence="2" id="KW-0597">Phosphoprotein</keyword>
<feature type="domain" description="DDT" evidence="17">
    <location>
        <begin position="179"/>
        <end position="244"/>
    </location>
</feature>
<feature type="compositionally biased region" description="Basic and acidic residues" evidence="14">
    <location>
        <begin position="268"/>
        <end position="281"/>
    </location>
</feature>
<feature type="compositionally biased region" description="Acidic residues" evidence="14">
    <location>
        <begin position="581"/>
        <end position="598"/>
    </location>
</feature>
<dbReference type="GO" id="GO:0006355">
    <property type="term" value="P:regulation of DNA-templated transcription"/>
    <property type="evidence" value="ECO:0007669"/>
    <property type="project" value="TreeGrafter"/>
</dbReference>
<dbReference type="GO" id="GO:0031445">
    <property type="term" value="P:regulation of heterochromatin formation"/>
    <property type="evidence" value="ECO:0007669"/>
    <property type="project" value="TreeGrafter"/>
</dbReference>
<dbReference type="InterPro" id="IPR019786">
    <property type="entry name" value="Zinc_finger_PHD-type_CS"/>
</dbReference>
<keyword evidence="6" id="KW-0805">Transcription regulation</keyword>
<dbReference type="GO" id="GO:0006338">
    <property type="term" value="P:chromatin remodeling"/>
    <property type="evidence" value="ECO:0007669"/>
    <property type="project" value="InterPro"/>
</dbReference>
<dbReference type="InterPro" id="IPR028942">
    <property type="entry name" value="WHIM1_dom"/>
</dbReference>
<evidence type="ECO:0000256" key="4">
    <source>
        <dbReference type="ARBA" id="ARBA00022771"/>
    </source>
</evidence>
<evidence type="ECO:0000256" key="11">
    <source>
        <dbReference type="ARBA" id="ARBA00068253"/>
    </source>
</evidence>